<feature type="domain" description="2-oxoglutarate dehydrogenase E1 component/KDG C-terminal" evidence="5">
    <location>
        <begin position="2"/>
        <end position="66"/>
    </location>
</feature>
<evidence type="ECO:0000259" key="5">
    <source>
        <dbReference type="Pfam" id="PF16870"/>
    </source>
</evidence>
<dbReference type="PANTHER" id="PTHR23152">
    <property type="entry name" value="2-OXOGLUTARATE DEHYDROGENASE"/>
    <property type="match status" value="1"/>
</dbReference>
<comment type="similarity">
    <text evidence="2">Belongs to the alpha-ketoglutarate dehydrogenase family.</text>
</comment>
<protein>
    <recommendedName>
        <fullName evidence="5">2-oxoglutarate dehydrogenase E1 component/KDG C-terminal domain-containing protein</fullName>
    </recommendedName>
</protein>
<evidence type="ECO:0000313" key="6">
    <source>
        <dbReference type="EMBL" id="KAJ9486357.1"/>
    </source>
</evidence>
<evidence type="ECO:0000256" key="2">
    <source>
        <dbReference type="ARBA" id="ARBA00006936"/>
    </source>
</evidence>
<dbReference type="AlphaFoldDB" id="A0AAI9X789"/>
<keyword evidence="7" id="KW-1185">Reference proteome</keyword>
<keyword evidence="4" id="KW-0786">Thiamine pyrophosphate</keyword>
<dbReference type="GO" id="GO:0004591">
    <property type="term" value="F:oxoglutarate dehydrogenase (succinyl-transferring) activity"/>
    <property type="evidence" value="ECO:0007669"/>
    <property type="project" value="TreeGrafter"/>
</dbReference>
<evidence type="ECO:0000256" key="4">
    <source>
        <dbReference type="ARBA" id="ARBA00023052"/>
    </source>
</evidence>
<accession>A0AAI9X789</accession>
<dbReference type="InterPro" id="IPR011603">
    <property type="entry name" value="2oxoglutarate_DH_E1"/>
</dbReference>
<dbReference type="InterPro" id="IPR031717">
    <property type="entry name" value="ODO-1/KGD_C"/>
</dbReference>
<dbReference type="Pfam" id="PF16870">
    <property type="entry name" value="OxoGdeHyase_C"/>
    <property type="match status" value="1"/>
</dbReference>
<evidence type="ECO:0000256" key="3">
    <source>
        <dbReference type="ARBA" id="ARBA00023002"/>
    </source>
</evidence>
<reference evidence="6" key="1">
    <citation type="submission" date="2015-06" db="EMBL/GenBank/DDBJ databases">
        <authorList>
            <person name="Nguyen H."/>
        </authorList>
    </citation>
    <scope>NUCLEOTIDE SEQUENCE</scope>
    <source>
        <strain evidence="6">DAOM 180753</strain>
    </source>
</reference>
<sequence>MALTKYREAHNIADTAIARIEQLHPFPWEQVKENLEHYPSASDVVWCQEESLNDGPWAFARSRLETNDLLTLSNIESLLALQF</sequence>
<gene>
    <name evidence="6" type="ORF">VN97_g6979</name>
</gene>
<dbReference type="PANTHER" id="PTHR23152:SF4">
    <property type="entry name" value="2-OXOADIPATE DEHYDROGENASE COMPLEX COMPONENT E1"/>
    <property type="match status" value="1"/>
</dbReference>
<dbReference type="GO" id="GO:0030976">
    <property type="term" value="F:thiamine pyrophosphate binding"/>
    <property type="evidence" value="ECO:0007669"/>
    <property type="project" value="InterPro"/>
</dbReference>
<evidence type="ECO:0000313" key="7">
    <source>
        <dbReference type="Proteomes" id="UP001227192"/>
    </source>
</evidence>
<dbReference type="GO" id="GO:0005739">
    <property type="term" value="C:mitochondrion"/>
    <property type="evidence" value="ECO:0007669"/>
    <property type="project" value="TreeGrafter"/>
</dbReference>
<evidence type="ECO:0000256" key="1">
    <source>
        <dbReference type="ARBA" id="ARBA00001964"/>
    </source>
</evidence>
<dbReference type="GO" id="GO:0006099">
    <property type="term" value="P:tricarboxylic acid cycle"/>
    <property type="evidence" value="ECO:0007669"/>
    <property type="project" value="TreeGrafter"/>
</dbReference>
<keyword evidence="3" id="KW-0560">Oxidoreductase</keyword>
<dbReference type="EMBL" id="LACB01000213">
    <property type="protein sequence ID" value="KAJ9486357.1"/>
    <property type="molecule type" value="Genomic_DNA"/>
</dbReference>
<dbReference type="InterPro" id="IPR042179">
    <property type="entry name" value="KGD_C_sf"/>
</dbReference>
<dbReference type="Proteomes" id="UP001227192">
    <property type="component" value="Unassembled WGS sequence"/>
</dbReference>
<dbReference type="Gene3D" id="3.40.50.11610">
    <property type="entry name" value="Multifunctional 2-oxoglutarate metabolism enzyme, C-terminal domain"/>
    <property type="match status" value="1"/>
</dbReference>
<comment type="cofactor">
    <cofactor evidence="1">
        <name>thiamine diphosphate</name>
        <dbReference type="ChEBI" id="CHEBI:58937"/>
    </cofactor>
</comment>
<comment type="caution">
    <text evidence="6">The sequence shown here is derived from an EMBL/GenBank/DDBJ whole genome shotgun (WGS) entry which is preliminary data.</text>
</comment>
<organism evidence="6 7">
    <name type="scientific">Penicillium thymicola</name>
    <dbReference type="NCBI Taxonomy" id="293382"/>
    <lineage>
        <taxon>Eukaryota</taxon>
        <taxon>Fungi</taxon>
        <taxon>Dikarya</taxon>
        <taxon>Ascomycota</taxon>
        <taxon>Pezizomycotina</taxon>
        <taxon>Eurotiomycetes</taxon>
        <taxon>Eurotiomycetidae</taxon>
        <taxon>Eurotiales</taxon>
        <taxon>Aspergillaceae</taxon>
        <taxon>Penicillium</taxon>
    </lineage>
</organism>
<proteinExistence type="inferred from homology"/>
<name>A0AAI9X789_PENTH</name>
<reference evidence="6" key="2">
    <citation type="journal article" date="2016" name="Fungal Biol.">
        <title>Ochratoxin A production by Penicillium thymicola.</title>
        <authorList>
            <person name="Nguyen H.D.T."/>
            <person name="McMullin D.R."/>
            <person name="Ponomareva E."/>
            <person name="Riley R."/>
            <person name="Pomraning K.R."/>
            <person name="Baker S.E."/>
            <person name="Seifert K.A."/>
        </authorList>
    </citation>
    <scope>NUCLEOTIDE SEQUENCE</scope>
    <source>
        <strain evidence="6">DAOM 180753</strain>
    </source>
</reference>
<dbReference type="GO" id="GO:0045252">
    <property type="term" value="C:oxoglutarate dehydrogenase complex"/>
    <property type="evidence" value="ECO:0007669"/>
    <property type="project" value="TreeGrafter"/>
</dbReference>